<comment type="subunit">
    <text evidence="11">Heterotetramer of TRAP-alpha, TRAP-beta, TRAP-delta and TRAP-gamma.</text>
</comment>
<feature type="signal peptide" evidence="13">
    <location>
        <begin position="1"/>
        <end position="18"/>
    </location>
</feature>
<dbReference type="PANTHER" id="PTHR12861:SF3">
    <property type="entry name" value="TRANSLOCON-ASSOCIATED PROTEIN SUBUNIT BETA"/>
    <property type="match status" value="1"/>
</dbReference>
<evidence type="ECO:0000256" key="9">
    <source>
        <dbReference type="ARBA" id="ARBA00023136"/>
    </source>
</evidence>
<evidence type="ECO:0000256" key="8">
    <source>
        <dbReference type="ARBA" id="ARBA00022989"/>
    </source>
</evidence>
<keyword evidence="10" id="KW-0325">Glycoprotein</keyword>
<keyword evidence="9 11" id="KW-0472">Membrane</keyword>
<reference evidence="14 15" key="1">
    <citation type="journal article" date="2018" name="Gigascience">
        <title>Genomes of trombidid mites reveal novel predicted allergens and laterally-transferred genes associated with secondary metabolism.</title>
        <authorList>
            <person name="Dong X."/>
            <person name="Chaisiri K."/>
            <person name="Xia D."/>
            <person name="Armstrong S.D."/>
            <person name="Fang Y."/>
            <person name="Donnelly M.J."/>
            <person name="Kadowaki T."/>
            <person name="McGarry J.W."/>
            <person name="Darby A.C."/>
            <person name="Makepeace B.L."/>
        </authorList>
    </citation>
    <scope>NUCLEOTIDE SEQUENCE [LARGE SCALE GENOMIC DNA]</scope>
    <source>
        <strain evidence="14">UoL-UT</strain>
    </source>
</reference>
<dbReference type="Pfam" id="PF05753">
    <property type="entry name" value="TRAP_beta"/>
    <property type="match status" value="1"/>
</dbReference>
<protein>
    <recommendedName>
        <fullName evidence="4 11">Translocon-associated protein subunit beta</fullName>
        <shortName evidence="11">TRAP-beta</shortName>
    </recommendedName>
    <alternativeName>
        <fullName evidence="11">Signal sequence receptor subunit beta</fullName>
    </alternativeName>
</protein>
<evidence type="ECO:0000256" key="12">
    <source>
        <dbReference type="SAM" id="Phobius"/>
    </source>
</evidence>
<keyword evidence="8 12" id="KW-1133">Transmembrane helix</keyword>
<evidence type="ECO:0000256" key="11">
    <source>
        <dbReference type="PIRNR" id="PIRNR016400"/>
    </source>
</evidence>
<evidence type="ECO:0000256" key="13">
    <source>
        <dbReference type="SAM" id="SignalP"/>
    </source>
</evidence>
<evidence type="ECO:0000256" key="4">
    <source>
        <dbReference type="ARBA" id="ARBA00021110"/>
    </source>
</evidence>
<keyword evidence="5 12" id="KW-0812">Transmembrane</keyword>
<evidence type="ECO:0000256" key="2">
    <source>
        <dbReference type="ARBA" id="ARBA00004115"/>
    </source>
</evidence>
<dbReference type="InterPro" id="IPR008856">
    <property type="entry name" value="TRAP_beta"/>
</dbReference>
<comment type="subcellular location">
    <subcellularLocation>
        <location evidence="2">Endoplasmic reticulum membrane</location>
        <topology evidence="2">Single-pass type I membrane protein</topology>
    </subcellularLocation>
</comment>
<comment type="caution">
    <text evidence="14">The sequence shown here is derived from an EMBL/GenBank/DDBJ whole genome shotgun (WGS) entry which is preliminary data.</text>
</comment>
<dbReference type="AlphaFoldDB" id="A0A443SQ94"/>
<dbReference type="GO" id="GO:0005789">
    <property type="term" value="C:endoplasmic reticulum membrane"/>
    <property type="evidence" value="ECO:0007669"/>
    <property type="project" value="UniProtKB-SubCell"/>
</dbReference>
<evidence type="ECO:0000313" key="15">
    <source>
        <dbReference type="Proteomes" id="UP000288716"/>
    </source>
</evidence>
<dbReference type="EMBL" id="NCKV01000796">
    <property type="protein sequence ID" value="RWS29711.1"/>
    <property type="molecule type" value="Genomic_DNA"/>
</dbReference>
<evidence type="ECO:0000256" key="7">
    <source>
        <dbReference type="ARBA" id="ARBA00022824"/>
    </source>
</evidence>
<keyword evidence="7 11" id="KW-0256">Endoplasmic reticulum</keyword>
<dbReference type="PIRSF" id="PIRSF016400">
    <property type="entry name" value="TRAP_beta"/>
    <property type="match status" value="1"/>
</dbReference>
<gene>
    <name evidence="14" type="ORF">B4U80_08927</name>
</gene>
<keyword evidence="15" id="KW-1185">Reference proteome</keyword>
<comment type="similarity">
    <text evidence="3 11">Belongs to the TRAP-beta family.</text>
</comment>
<evidence type="ECO:0000256" key="5">
    <source>
        <dbReference type="ARBA" id="ARBA00022692"/>
    </source>
</evidence>
<proteinExistence type="inferred from homology"/>
<name>A0A443SQ94_9ACAR</name>
<evidence type="ECO:0000256" key="1">
    <source>
        <dbReference type="ARBA" id="ARBA00002838"/>
    </source>
</evidence>
<keyword evidence="6 13" id="KW-0732">Signal</keyword>
<sequence>MKVVAALIALLFVCFANCDEQTASPARLLIEKKILNKYLVEGRDIVVHYNIYNVGESAAVNVQISDDSLPSEHFDIVNGLNKFTIARLAPATNITHTVVYRPKAGVWGRFNFTAAQVNYLRKEDSTEVQRGQTSEPGEGYIVSLKEFDRRFSPHVLDWIAFSVMTLPSLVIPFLLWFRSKSKYEAIIASKPLKKH</sequence>
<dbReference type="OrthoDB" id="5860827at2759"/>
<dbReference type="Proteomes" id="UP000288716">
    <property type="component" value="Unassembled WGS sequence"/>
</dbReference>
<evidence type="ECO:0000256" key="3">
    <source>
        <dbReference type="ARBA" id="ARBA00005610"/>
    </source>
</evidence>
<keyword evidence="14" id="KW-0675">Receptor</keyword>
<dbReference type="VEuPathDB" id="VectorBase:LDEU002331"/>
<organism evidence="14 15">
    <name type="scientific">Leptotrombidium deliense</name>
    <dbReference type="NCBI Taxonomy" id="299467"/>
    <lineage>
        <taxon>Eukaryota</taxon>
        <taxon>Metazoa</taxon>
        <taxon>Ecdysozoa</taxon>
        <taxon>Arthropoda</taxon>
        <taxon>Chelicerata</taxon>
        <taxon>Arachnida</taxon>
        <taxon>Acari</taxon>
        <taxon>Acariformes</taxon>
        <taxon>Trombidiformes</taxon>
        <taxon>Prostigmata</taxon>
        <taxon>Anystina</taxon>
        <taxon>Parasitengona</taxon>
        <taxon>Trombiculoidea</taxon>
        <taxon>Trombiculidae</taxon>
        <taxon>Leptotrombidium</taxon>
    </lineage>
</organism>
<feature type="transmembrane region" description="Helical" evidence="12">
    <location>
        <begin position="158"/>
        <end position="177"/>
    </location>
</feature>
<evidence type="ECO:0000256" key="6">
    <source>
        <dbReference type="ARBA" id="ARBA00022729"/>
    </source>
</evidence>
<comment type="function">
    <text evidence="1 11">TRAP proteins are part of a complex whose function is to bind calcium to the ER membrane and thereby regulate the retention of ER resident proteins.</text>
</comment>
<feature type="chain" id="PRO_5019159015" description="Translocon-associated protein subunit beta" evidence="13">
    <location>
        <begin position="19"/>
        <end position="195"/>
    </location>
</feature>
<evidence type="ECO:0000313" key="14">
    <source>
        <dbReference type="EMBL" id="RWS29711.1"/>
    </source>
</evidence>
<dbReference type="PANTHER" id="PTHR12861">
    <property type="entry name" value="TRANSLOCON-ASSOCIATED PROTEIN, BETA SUBUNIT PRECURSOR TRAP-BETA SIGNAL SEQUENCE RECEPTOR BETA SUBUNIT"/>
    <property type="match status" value="1"/>
</dbReference>
<dbReference type="STRING" id="299467.A0A443SQ94"/>
<accession>A0A443SQ94</accession>
<evidence type="ECO:0000256" key="10">
    <source>
        <dbReference type="ARBA" id="ARBA00023180"/>
    </source>
</evidence>